<feature type="domain" description="Translocation and assembly module TamB C-terminal" evidence="5">
    <location>
        <begin position="905"/>
        <end position="1278"/>
    </location>
</feature>
<dbReference type="GO" id="GO:0005886">
    <property type="term" value="C:plasma membrane"/>
    <property type="evidence" value="ECO:0007669"/>
    <property type="project" value="InterPro"/>
</dbReference>
<gene>
    <name evidence="7" type="ORF">OU798_15525</name>
</gene>
<feature type="domain" description="AsmA" evidence="6">
    <location>
        <begin position="1"/>
        <end position="157"/>
    </location>
</feature>
<protein>
    <submittedName>
        <fullName evidence="7">Translocation/assembly module TamB domain-containing protein</fullName>
    </submittedName>
</protein>
<proteinExistence type="predicted"/>
<dbReference type="Pfam" id="PF04357">
    <property type="entry name" value="TamB"/>
    <property type="match status" value="1"/>
</dbReference>
<comment type="caution">
    <text evidence="7">The sequence shown here is derived from an EMBL/GenBank/DDBJ whole genome shotgun (WGS) entry which is preliminary data.</text>
</comment>
<evidence type="ECO:0000313" key="7">
    <source>
        <dbReference type="EMBL" id="MCY1721764.1"/>
    </source>
</evidence>
<sequence>MSKIWKYTLIFVAGFILLLISLLLLTQTSFFKEKAKIQIVKLVGNQLNVNFEIGKIEGNWYNELVITDIELADKDTLVASLSKVKLNYHLLPLLKQIISIDSVIIEKPAIVLKQETDGSWNIHSFVKQKPAAKTEKKGAFNFTVKAENIILKDGSVTVSAFSEIIPSKTSAIHLIARGEYSSDRTLVELNTFSLNTENPTIELKNLSGIYKMNQHGMQVDSLLLLAGSSSIDFNGEYQSIENSKGTISEGKIDKNDLEIFVPSFRLLCSPLVKIDFTTHNDSVSAVAKLNHNNQSVWAELSVHSLSGLLAKRAPVPYSSAVVFTNFKVNDWIESKDHQGVINGNIQAEGKNLLDFKTSTRVSGHLDNSIYNSVLIDTLMLSGIVEGDSVVADISLKSDFGDVAVKGNLTNWEKLPEYKAQLLCEEVNLTRFIPQLIGTTINGFVNAEGKGFNIDAIFANANLNLTNSSVYNFPLDSLQAYVEIRENELSIDSLSVNSPGAVAFGVGTLSLDSLYLESLLYADIKSLEVIKSLVELPVKFDSAATVARIYGPVNTLKIGGDVTIYNAEGYSSEIETAKGHYLVSVEEDSLHVNVNTTAHKVKAGPSVMDSAVVDFYYSEDKMDIAATLVWDDNFSALLKTQIVTGDTLSIEVPKFEVKTVLSDFYLPDTMRSRLYESEKLEIENLRIRDKNREDFVLAANGMISGSDSNYFHVEVSQFDLSQLNRYFDEKDSLKGYFNGDITILGTSSDPQVKGILELQEPEYGVYAVSSLVSEFGYKDQTGFAQLEIPELGDSFIARLNVPFKAYLDSLKFVYTPPENFTADMVVNSLDISEIVTSFVTDDSIKGVLNGAVKASGEITNPLFYGNLNVDNGQYISNNLGISYDDIRTNIVFDGNLIRVDTFLVKQNNGLISVAGEIAFDSTIIKGNITSSSLQLDANKFFITKHRNYEVLIDANTFIKTGKQHPEFGGKIKVIRSDVFLPALMSDDKTDAEYDIPMLVEALEAPGDSTLLNRITEVNKDKNKKQANKFTEQLTGRLFVEIPKNTWIRSNDMRVELNGELEIVKTGPYFELFGNIDIVRGYYVLYGRKLNITDSQIIFQGGEELDPTLNIETEYVYRGRDKEKRYLKMMVAGELSEPDITFILDGNEITETDGISILVFGATSDEIGYGAQNGLLGSVGSNAVTNLVTSQLSRTIGSQFNLDMIEVTATENWQSAAFVVGKYITNDLFVIYQRGFGEVDGDEITPETITLEYELNDKLFLRLQSGSSKESGMDVILKFEQELDRSGQGTKKE</sequence>
<dbReference type="GO" id="GO:0097347">
    <property type="term" value="C:TAM protein secretion complex"/>
    <property type="evidence" value="ECO:0007669"/>
    <property type="project" value="TreeGrafter"/>
</dbReference>
<organism evidence="7 8">
    <name type="scientific">Draconibacterium aestuarii</name>
    <dbReference type="NCBI Taxonomy" id="2998507"/>
    <lineage>
        <taxon>Bacteria</taxon>
        <taxon>Pseudomonadati</taxon>
        <taxon>Bacteroidota</taxon>
        <taxon>Bacteroidia</taxon>
        <taxon>Marinilabiliales</taxon>
        <taxon>Prolixibacteraceae</taxon>
        <taxon>Draconibacterium</taxon>
    </lineage>
</organism>
<name>A0A9X3F723_9BACT</name>
<evidence type="ECO:0000313" key="8">
    <source>
        <dbReference type="Proteomes" id="UP001145087"/>
    </source>
</evidence>
<dbReference type="Pfam" id="PF05170">
    <property type="entry name" value="AsmA"/>
    <property type="match status" value="1"/>
</dbReference>
<keyword evidence="8" id="KW-1185">Reference proteome</keyword>
<evidence type="ECO:0000256" key="3">
    <source>
        <dbReference type="ARBA" id="ARBA00022989"/>
    </source>
</evidence>
<dbReference type="PANTHER" id="PTHR36985:SF1">
    <property type="entry name" value="TRANSLOCATION AND ASSEMBLY MODULE SUBUNIT TAMB"/>
    <property type="match status" value="1"/>
</dbReference>
<evidence type="ECO:0000259" key="6">
    <source>
        <dbReference type="Pfam" id="PF05170"/>
    </source>
</evidence>
<comment type="subcellular location">
    <subcellularLocation>
        <location evidence="1">Membrane</location>
        <topology evidence="1">Single-pass membrane protein</topology>
    </subcellularLocation>
</comment>
<keyword evidence="2" id="KW-0812">Transmembrane</keyword>
<reference evidence="7" key="1">
    <citation type="submission" date="2022-11" db="EMBL/GenBank/DDBJ databases">
        <title>Marilongibacter aestuarii gen. nov., sp. nov., isolated from tidal flat sediment.</title>
        <authorList>
            <person name="Jiayan W."/>
        </authorList>
    </citation>
    <scope>NUCLEOTIDE SEQUENCE</scope>
    <source>
        <strain evidence="7">Z1-6</strain>
    </source>
</reference>
<dbReference type="EMBL" id="JAPOHD010000029">
    <property type="protein sequence ID" value="MCY1721764.1"/>
    <property type="molecule type" value="Genomic_DNA"/>
</dbReference>
<evidence type="ECO:0000256" key="2">
    <source>
        <dbReference type="ARBA" id="ARBA00022692"/>
    </source>
</evidence>
<evidence type="ECO:0000259" key="5">
    <source>
        <dbReference type="Pfam" id="PF04357"/>
    </source>
</evidence>
<keyword evidence="4" id="KW-0472">Membrane</keyword>
<accession>A0A9X3F723</accession>
<keyword evidence="3" id="KW-1133">Transmembrane helix</keyword>
<dbReference type="InterPro" id="IPR007452">
    <property type="entry name" value="TamB_C"/>
</dbReference>
<evidence type="ECO:0000256" key="1">
    <source>
        <dbReference type="ARBA" id="ARBA00004167"/>
    </source>
</evidence>
<dbReference type="PANTHER" id="PTHR36985">
    <property type="entry name" value="TRANSLOCATION AND ASSEMBLY MODULE SUBUNIT TAMB"/>
    <property type="match status" value="1"/>
</dbReference>
<dbReference type="InterPro" id="IPR007844">
    <property type="entry name" value="AsmA"/>
</dbReference>
<dbReference type="GO" id="GO:0009306">
    <property type="term" value="P:protein secretion"/>
    <property type="evidence" value="ECO:0007669"/>
    <property type="project" value="InterPro"/>
</dbReference>
<evidence type="ECO:0000256" key="4">
    <source>
        <dbReference type="ARBA" id="ARBA00023136"/>
    </source>
</evidence>
<dbReference type="Proteomes" id="UP001145087">
    <property type="component" value="Unassembled WGS sequence"/>
</dbReference>
<dbReference type="RefSeq" id="WP_343334092.1">
    <property type="nucleotide sequence ID" value="NZ_JAPOHD010000029.1"/>
</dbReference>